<keyword evidence="2" id="KW-0479">Metal-binding</keyword>
<dbReference type="Pfam" id="PF03604">
    <property type="entry name" value="Zn_ribbon_RPAB4"/>
    <property type="match status" value="1"/>
</dbReference>
<evidence type="ECO:0000313" key="6">
    <source>
        <dbReference type="EMBL" id="EUD67724.1"/>
    </source>
</evidence>
<evidence type="ECO:0000256" key="5">
    <source>
        <dbReference type="ARBA" id="ARBA00025770"/>
    </source>
</evidence>
<dbReference type="EMBL" id="KI965465">
    <property type="protein sequence ID" value="EUD67724.1"/>
    <property type="molecule type" value="Genomic_DNA"/>
</dbReference>
<dbReference type="InterPro" id="IPR029040">
    <property type="entry name" value="RPABC4/Spt4"/>
</dbReference>
<dbReference type="Proteomes" id="UP000030640">
    <property type="component" value="Unassembled WGS sequence"/>
</dbReference>
<dbReference type="GO" id="GO:0005736">
    <property type="term" value="C:RNA polymerase I complex"/>
    <property type="evidence" value="ECO:0007669"/>
    <property type="project" value="TreeGrafter"/>
</dbReference>
<dbReference type="Gene3D" id="2.20.28.30">
    <property type="entry name" value="RNA polymerase ii, chain L"/>
    <property type="match status" value="1"/>
</dbReference>
<keyword evidence="6" id="KW-0240">DNA-directed RNA polymerase</keyword>
<comment type="subcellular location">
    <subcellularLocation>
        <location evidence="1">Nucleus</location>
    </subcellularLocation>
</comment>
<evidence type="ECO:0000313" key="7">
    <source>
        <dbReference type="Proteomes" id="UP000030640"/>
    </source>
</evidence>
<sequence length="77" mass="8691">MYIREQDEDISAEPVVYICGECGIDTVIAPNASLRCKNCGSKIFFKKRSRRGNDVSYKSCSMKLAKRANHLFAMMGH</sequence>
<keyword evidence="4" id="KW-0539">Nucleus</keyword>
<dbReference type="GO" id="GO:0003899">
    <property type="term" value="F:DNA-directed RNA polymerase activity"/>
    <property type="evidence" value="ECO:0007669"/>
    <property type="project" value="InterPro"/>
</dbReference>
<dbReference type="GO" id="GO:0008270">
    <property type="term" value="F:zinc ion binding"/>
    <property type="evidence" value="ECO:0007669"/>
    <property type="project" value="InterPro"/>
</dbReference>
<dbReference type="GO" id="GO:0003677">
    <property type="term" value="F:DNA binding"/>
    <property type="evidence" value="ECO:0007669"/>
    <property type="project" value="InterPro"/>
</dbReference>
<evidence type="ECO:0000256" key="4">
    <source>
        <dbReference type="ARBA" id="ARBA00023242"/>
    </source>
</evidence>
<keyword evidence="3" id="KW-0862">Zinc</keyword>
<gene>
    <name evidence="6" type="ORF">C922_01913</name>
</gene>
<dbReference type="InterPro" id="IPR039747">
    <property type="entry name" value="RPABC4"/>
</dbReference>
<dbReference type="GO" id="GO:0006351">
    <property type="term" value="P:DNA-templated transcription"/>
    <property type="evidence" value="ECO:0007669"/>
    <property type="project" value="InterPro"/>
</dbReference>
<dbReference type="OrthoDB" id="5585087at2759"/>
<dbReference type="AlphaFoldDB" id="W7AFB7"/>
<dbReference type="SMART" id="SM00659">
    <property type="entry name" value="RPOLCX"/>
    <property type="match status" value="1"/>
</dbReference>
<dbReference type="PANTHER" id="PTHR12056:SF2">
    <property type="entry name" value="GEO11084P1"/>
    <property type="match status" value="1"/>
</dbReference>
<proteinExistence type="inferred from homology"/>
<evidence type="ECO:0000256" key="2">
    <source>
        <dbReference type="ARBA" id="ARBA00022723"/>
    </source>
</evidence>
<evidence type="ECO:0000256" key="1">
    <source>
        <dbReference type="ARBA" id="ARBA00004123"/>
    </source>
</evidence>
<dbReference type="GO" id="GO:0005665">
    <property type="term" value="C:RNA polymerase II, core complex"/>
    <property type="evidence" value="ECO:0007669"/>
    <property type="project" value="TreeGrafter"/>
</dbReference>
<dbReference type="FunFam" id="2.20.28.30:FF:000004">
    <property type="entry name" value="DNA-directed RNA polymerases I"/>
    <property type="match status" value="1"/>
</dbReference>
<dbReference type="GO" id="GO:0005666">
    <property type="term" value="C:RNA polymerase III complex"/>
    <property type="evidence" value="ECO:0007669"/>
    <property type="project" value="TreeGrafter"/>
</dbReference>
<evidence type="ECO:0000256" key="3">
    <source>
        <dbReference type="ARBA" id="ARBA00022833"/>
    </source>
</evidence>
<keyword evidence="6" id="KW-0804">Transcription</keyword>
<keyword evidence="7" id="KW-1185">Reference proteome</keyword>
<dbReference type="InterPro" id="IPR006591">
    <property type="entry name" value="RNAP_P/RPABC4"/>
</dbReference>
<dbReference type="RefSeq" id="XP_008815734.1">
    <property type="nucleotide sequence ID" value="XM_008817512.1"/>
</dbReference>
<reference evidence="6 7" key="1">
    <citation type="submission" date="2013-02" db="EMBL/GenBank/DDBJ databases">
        <title>The Genome Sequence of Plasmodium inui San Antonio 1.</title>
        <authorList>
            <consortium name="The Broad Institute Genome Sequencing Platform"/>
            <consortium name="The Broad Institute Genome Sequencing Center for Infectious Disease"/>
            <person name="Neafsey D."/>
            <person name="Cheeseman I."/>
            <person name="Volkman S."/>
            <person name="Adams J."/>
            <person name="Walker B."/>
            <person name="Young S.K."/>
            <person name="Zeng Q."/>
            <person name="Gargeya S."/>
            <person name="Fitzgerald M."/>
            <person name="Haas B."/>
            <person name="Abouelleil A."/>
            <person name="Alvarado L."/>
            <person name="Arachchi H.M."/>
            <person name="Berlin A.M."/>
            <person name="Chapman S.B."/>
            <person name="Dewar J."/>
            <person name="Goldberg J."/>
            <person name="Griggs A."/>
            <person name="Gujja S."/>
            <person name="Hansen M."/>
            <person name="Howarth C."/>
            <person name="Imamovic A."/>
            <person name="Larimer J."/>
            <person name="McCowan C."/>
            <person name="Murphy C."/>
            <person name="Neiman D."/>
            <person name="Pearson M."/>
            <person name="Priest M."/>
            <person name="Roberts A."/>
            <person name="Saif S."/>
            <person name="Shea T."/>
            <person name="Sisk P."/>
            <person name="Sykes S."/>
            <person name="Wortman J."/>
            <person name="Nusbaum C."/>
            <person name="Birren B."/>
        </authorList>
    </citation>
    <scope>NUCLEOTIDE SEQUENCE [LARGE SCALE GENOMIC DNA]</scope>
    <source>
        <strain evidence="6 7">San Antonio 1</strain>
    </source>
</reference>
<name>W7AFB7_9APIC</name>
<organism evidence="6 7">
    <name type="scientific">Plasmodium inui San Antonio 1</name>
    <dbReference type="NCBI Taxonomy" id="1237626"/>
    <lineage>
        <taxon>Eukaryota</taxon>
        <taxon>Sar</taxon>
        <taxon>Alveolata</taxon>
        <taxon>Apicomplexa</taxon>
        <taxon>Aconoidasida</taxon>
        <taxon>Haemosporida</taxon>
        <taxon>Plasmodiidae</taxon>
        <taxon>Plasmodium</taxon>
        <taxon>Plasmodium (Plasmodium)</taxon>
    </lineage>
</organism>
<comment type="similarity">
    <text evidence="5">Belongs to the archaeal Rpo12/eukaryotic RPC10 RNA polymerase subunit family.</text>
</comment>
<dbReference type="PANTHER" id="PTHR12056">
    <property type="entry name" value="DNA-DIRECTED RNA POLYMERASES I, II, AND III"/>
    <property type="match status" value="1"/>
</dbReference>
<dbReference type="GeneID" id="20037187"/>
<dbReference type="VEuPathDB" id="PlasmoDB:C922_01913"/>
<protein>
    <submittedName>
        <fullName evidence="6">DNA-directed RNA polymerase I, II, and III subunit RPABC4</fullName>
    </submittedName>
</protein>
<dbReference type="SUPFAM" id="SSF63393">
    <property type="entry name" value="RNA polymerase subunits"/>
    <property type="match status" value="1"/>
</dbReference>
<accession>W7AFB7</accession>